<dbReference type="EMBL" id="ATLV01018130">
    <property type="status" value="NOT_ANNOTATED_CDS"/>
    <property type="molecule type" value="Genomic_DNA"/>
</dbReference>
<evidence type="ECO:0000313" key="3">
    <source>
        <dbReference type="EnsemblMetazoa" id="ASIC010480-PA"/>
    </source>
</evidence>
<organism evidence="2">
    <name type="scientific">Anopheles sinensis</name>
    <name type="common">Mosquito</name>
    <dbReference type="NCBI Taxonomy" id="74873"/>
    <lineage>
        <taxon>Eukaryota</taxon>
        <taxon>Metazoa</taxon>
        <taxon>Ecdysozoa</taxon>
        <taxon>Arthropoda</taxon>
        <taxon>Hexapoda</taxon>
        <taxon>Insecta</taxon>
        <taxon>Pterygota</taxon>
        <taxon>Neoptera</taxon>
        <taxon>Endopterygota</taxon>
        <taxon>Diptera</taxon>
        <taxon>Nematocera</taxon>
        <taxon>Culicoidea</taxon>
        <taxon>Culicidae</taxon>
        <taxon>Anophelinae</taxon>
        <taxon>Anopheles</taxon>
    </lineage>
</organism>
<gene>
    <name evidence="2" type="ORF">ZHAS_00010480</name>
</gene>
<keyword evidence="4" id="KW-1185">Reference proteome</keyword>
<reference evidence="3" key="2">
    <citation type="submission" date="2020-05" db="UniProtKB">
        <authorList>
            <consortium name="EnsemblMetazoa"/>
        </authorList>
    </citation>
    <scope>IDENTIFICATION</scope>
</reference>
<dbReference type="VEuPathDB" id="VectorBase:ASIC010480"/>
<dbReference type="AlphaFoldDB" id="A0A084VXP2"/>
<dbReference type="EnsemblMetazoa" id="ASIC010480-RA">
    <property type="protein sequence ID" value="ASIC010480-PA"/>
    <property type="gene ID" value="ASIC010480"/>
</dbReference>
<evidence type="ECO:0000313" key="2">
    <source>
        <dbReference type="EMBL" id="KFB42736.1"/>
    </source>
</evidence>
<sequence length="96" mass="10513">MGVEKWHYKPNAGKNLNNPAFRSPQREKNEAEPNTRSDKMTAEAQTITASVARRRNDGADGGGLGVNQRLLKFDARTKLCCLLAGGRLAKEVCLSL</sequence>
<evidence type="ECO:0000313" key="4">
    <source>
        <dbReference type="Proteomes" id="UP000030765"/>
    </source>
</evidence>
<name>A0A084VXP2_ANOSI</name>
<protein>
    <submittedName>
        <fullName evidence="2 3">Uncharacterized protein</fullName>
    </submittedName>
</protein>
<feature type="region of interest" description="Disordered" evidence="1">
    <location>
        <begin position="1"/>
        <end position="44"/>
    </location>
</feature>
<reference evidence="2 4" key="1">
    <citation type="journal article" date="2014" name="BMC Genomics">
        <title>Genome sequence of Anopheles sinensis provides insight into genetics basis of mosquito competence for malaria parasites.</title>
        <authorList>
            <person name="Zhou D."/>
            <person name="Zhang D."/>
            <person name="Ding G."/>
            <person name="Shi L."/>
            <person name="Hou Q."/>
            <person name="Ye Y."/>
            <person name="Xu Y."/>
            <person name="Zhou H."/>
            <person name="Xiong C."/>
            <person name="Li S."/>
            <person name="Yu J."/>
            <person name="Hong S."/>
            <person name="Yu X."/>
            <person name="Zou P."/>
            <person name="Chen C."/>
            <person name="Chang X."/>
            <person name="Wang W."/>
            <person name="Lv Y."/>
            <person name="Sun Y."/>
            <person name="Ma L."/>
            <person name="Shen B."/>
            <person name="Zhu C."/>
        </authorList>
    </citation>
    <scope>NUCLEOTIDE SEQUENCE [LARGE SCALE GENOMIC DNA]</scope>
</reference>
<dbReference type="Proteomes" id="UP000030765">
    <property type="component" value="Unassembled WGS sequence"/>
</dbReference>
<proteinExistence type="predicted"/>
<accession>A0A084VXP2</accession>
<dbReference type="EMBL" id="KE525214">
    <property type="protein sequence ID" value="KFB42736.1"/>
    <property type="molecule type" value="Genomic_DNA"/>
</dbReference>
<feature type="compositionally biased region" description="Basic and acidic residues" evidence="1">
    <location>
        <begin position="24"/>
        <end position="41"/>
    </location>
</feature>
<evidence type="ECO:0000256" key="1">
    <source>
        <dbReference type="SAM" id="MobiDB-lite"/>
    </source>
</evidence>